<dbReference type="PANTHER" id="PTHR10799">
    <property type="entry name" value="SNF2/RAD54 HELICASE FAMILY"/>
    <property type="match status" value="1"/>
</dbReference>
<keyword evidence="3" id="KW-0378">Hydrolase</keyword>
<dbReference type="GO" id="GO:0042393">
    <property type="term" value="F:histone binding"/>
    <property type="evidence" value="ECO:0007669"/>
    <property type="project" value="InterPro"/>
</dbReference>
<dbReference type="Pfam" id="PF00176">
    <property type="entry name" value="SNF2-rel_dom"/>
    <property type="match status" value="1"/>
</dbReference>
<keyword evidence="9" id="KW-0010">Activator</keyword>
<evidence type="ECO:0000313" key="20">
    <source>
        <dbReference type="EMBL" id="CAF3913830.1"/>
    </source>
</evidence>
<feature type="region of interest" description="Disordered" evidence="13">
    <location>
        <begin position="1429"/>
        <end position="1518"/>
    </location>
</feature>
<dbReference type="Gene3D" id="1.20.5.170">
    <property type="match status" value="1"/>
</dbReference>
<dbReference type="Pfam" id="PF07529">
    <property type="entry name" value="HSA"/>
    <property type="match status" value="1"/>
</dbReference>
<dbReference type="PROSITE" id="PS51666">
    <property type="entry name" value="QLQ"/>
    <property type="match status" value="1"/>
</dbReference>
<dbReference type="Pfam" id="PF14619">
    <property type="entry name" value="SnAC"/>
    <property type="match status" value="1"/>
</dbReference>
<dbReference type="PROSITE" id="PS51192">
    <property type="entry name" value="HELICASE_ATP_BIND_1"/>
    <property type="match status" value="1"/>
</dbReference>
<dbReference type="PROSITE" id="PS51194">
    <property type="entry name" value="HELICASE_CTER"/>
    <property type="match status" value="1"/>
</dbReference>
<feature type="region of interest" description="Disordered" evidence="13">
    <location>
        <begin position="151"/>
        <end position="204"/>
    </location>
</feature>
<dbReference type="GO" id="GO:0004386">
    <property type="term" value="F:helicase activity"/>
    <property type="evidence" value="ECO:0007669"/>
    <property type="project" value="UniProtKB-KW"/>
</dbReference>
<dbReference type="InterPro" id="IPR001487">
    <property type="entry name" value="Bromodomain"/>
</dbReference>
<dbReference type="InterPro" id="IPR038718">
    <property type="entry name" value="SNF2-like_sf"/>
</dbReference>
<reference evidence="19" key="1">
    <citation type="submission" date="2021-02" db="EMBL/GenBank/DDBJ databases">
        <authorList>
            <person name="Nowell W R."/>
        </authorList>
    </citation>
    <scope>NUCLEOTIDE SEQUENCE</scope>
</reference>
<dbReference type="SMART" id="SM00490">
    <property type="entry name" value="HELICc"/>
    <property type="match status" value="1"/>
</dbReference>
<dbReference type="PROSITE" id="PS00633">
    <property type="entry name" value="BROMODOMAIN_1"/>
    <property type="match status" value="1"/>
</dbReference>
<accession>A0A8S2EFJ5</accession>
<dbReference type="GO" id="GO:0005524">
    <property type="term" value="F:ATP binding"/>
    <property type="evidence" value="ECO:0007669"/>
    <property type="project" value="UniProtKB-KW"/>
</dbReference>
<keyword evidence="2" id="KW-0547">Nucleotide-binding</keyword>
<evidence type="ECO:0000256" key="4">
    <source>
        <dbReference type="ARBA" id="ARBA00022806"/>
    </source>
</evidence>
<dbReference type="FunFam" id="3.40.50.10810:FF:000008">
    <property type="entry name" value="Chromatin structure-remodeling complex subunit snf21"/>
    <property type="match status" value="1"/>
</dbReference>
<dbReference type="Gene3D" id="3.40.50.10810">
    <property type="entry name" value="Tandem AAA-ATPase domain"/>
    <property type="match status" value="1"/>
</dbReference>
<feature type="region of interest" description="Disordered" evidence="13">
    <location>
        <begin position="1279"/>
        <end position="1315"/>
    </location>
</feature>
<evidence type="ECO:0000256" key="1">
    <source>
        <dbReference type="ARBA" id="ARBA00004123"/>
    </source>
</evidence>
<evidence type="ECO:0000256" key="5">
    <source>
        <dbReference type="ARBA" id="ARBA00022840"/>
    </source>
</evidence>
<dbReference type="GO" id="GO:0006325">
    <property type="term" value="P:chromatin organization"/>
    <property type="evidence" value="ECO:0007669"/>
    <property type="project" value="UniProtKB-KW"/>
</dbReference>
<dbReference type="InterPro" id="IPR001650">
    <property type="entry name" value="Helicase_C-like"/>
</dbReference>
<comment type="subcellular location">
    <subcellularLocation>
        <location evidence="1">Nucleus</location>
    </subcellularLocation>
</comment>
<dbReference type="SMART" id="SM00592">
    <property type="entry name" value="BRK"/>
    <property type="match status" value="1"/>
</dbReference>
<evidence type="ECO:0000256" key="10">
    <source>
        <dbReference type="ARBA" id="ARBA00023163"/>
    </source>
</evidence>
<dbReference type="InterPro" id="IPR036427">
    <property type="entry name" value="Bromodomain-like_sf"/>
</dbReference>
<evidence type="ECO:0000256" key="7">
    <source>
        <dbReference type="ARBA" id="ARBA00023015"/>
    </source>
</evidence>
<dbReference type="PROSITE" id="PS50014">
    <property type="entry name" value="BROMODOMAIN_2"/>
    <property type="match status" value="1"/>
</dbReference>
<dbReference type="CDD" id="cd18793">
    <property type="entry name" value="SF2_C_SNF"/>
    <property type="match status" value="1"/>
</dbReference>
<dbReference type="Pfam" id="PF07533">
    <property type="entry name" value="BRK"/>
    <property type="match status" value="1"/>
</dbReference>
<keyword evidence="11" id="KW-0539">Nucleus</keyword>
<evidence type="ECO:0000259" key="14">
    <source>
        <dbReference type="PROSITE" id="PS50014"/>
    </source>
</evidence>
<evidence type="ECO:0000256" key="13">
    <source>
        <dbReference type="SAM" id="MobiDB-lite"/>
    </source>
</evidence>
<keyword evidence="4" id="KW-0347">Helicase</keyword>
<dbReference type="GO" id="GO:0005634">
    <property type="term" value="C:nucleus"/>
    <property type="evidence" value="ECO:0007669"/>
    <property type="project" value="UniProtKB-SubCell"/>
</dbReference>
<protein>
    <submittedName>
        <fullName evidence="19">Uncharacterized protein</fullName>
    </submittedName>
</protein>
<dbReference type="EMBL" id="CAJOBA010021770">
    <property type="protein sequence ID" value="CAF3913830.1"/>
    <property type="molecule type" value="Genomic_DNA"/>
</dbReference>
<keyword evidence="7" id="KW-0805">Transcription regulation</keyword>
<dbReference type="Gene3D" id="1.20.920.10">
    <property type="entry name" value="Bromodomain-like"/>
    <property type="match status" value="1"/>
</dbReference>
<evidence type="ECO:0000256" key="2">
    <source>
        <dbReference type="ARBA" id="ARBA00022741"/>
    </source>
</evidence>
<dbReference type="SUPFAM" id="SSF47370">
    <property type="entry name" value="Bromodomain"/>
    <property type="match status" value="1"/>
</dbReference>
<feature type="compositionally biased region" description="Acidic residues" evidence="13">
    <location>
        <begin position="1435"/>
        <end position="1444"/>
    </location>
</feature>
<feature type="domain" description="QLQ" evidence="18">
    <location>
        <begin position="18"/>
        <end position="53"/>
    </location>
</feature>
<dbReference type="Pfam" id="PF00439">
    <property type="entry name" value="Bromodomain"/>
    <property type="match status" value="1"/>
</dbReference>
<dbReference type="InterPro" id="IPR000330">
    <property type="entry name" value="SNF2_N"/>
</dbReference>
<dbReference type="SMART" id="SM00573">
    <property type="entry name" value="HSA"/>
    <property type="match status" value="1"/>
</dbReference>
<evidence type="ECO:0000259" key="16">
    <source>
        <dbReference type="PROSITE" id="PS51194"/>
    </source>
</evidence>
<dbReference type="InterPro" id="IPR006576">
    <property type="entry name" value="BRK_domain"/>
</dbReference>
<feature type="region of interest" description="Disordered" evidence="13">
    <location>
        <begin position="387"/>
        <end position="408"/>
    </location>
</feature>
<sequence length="1518" mass="174414">MPQGIATTNSDSSSLMNTMNANQFSLYNHQLNAYKYLVRNQPVPEQHLMAIKRQQQQQYFNQIPSQMPNTSMMVNKPVSSLTGVSMSGSPSYGMPVPSPSGMQQPPKTMINGTANIYSNNRMSSSTPQMQQPSGGYITGSALGPVHHQQQLAGGYYPSSSSIISPHQNGSSSTYSVQIPTTTQPQQTSTSIAQQNENSLTNGLPNNNNNISSVTMPSASNVPVTNNQTPSSRLNNMRITPIQKPCGVDMHEIMQEREICMQHQIINRISELEKLLPTLSLDDLRTKATIELKALKLLAFQRQVTTCMRLDSTLETGTNPRVYKRTKHFGVREARATEKLEKQQKQEIERKRRQKHQEYLNAVLTIAKEFKEYHKNVQLKVSKLSKAVQSWHQNTEREQKKEQEKRERERMRRLMNEDEEGYRKLIDEKKDKRLAYLLSQTDAYIISLTNLVKEHQDDIRKKKTEKKAKVKPVPIKQEPGTQVNTGTPSTTAISTEDTTDIHVKVVHTSTGEIREGLDAPLASELDSWLEQNPGWDPVPRENSDDENDDEEGSSSTTVTANTLLPADPTPDQQQSDIVEDEKGIKDDLTIAKAAPEDDEYHSAGLQSYYAVAHKVRERVIKQSSLLIGGQLKPYQIQGLEWLVSLYNNNLNGILADEMGLGKTIQTIGLITYLMEVKKVNGPYLIIVPLSTLANWVNEFTKWAPAVVNIIFKGNPAIRKALGQSLKTGKFNVLLTTYEYIIKDKAMLSKIKWRYMIIDEGHRMKNHHCKLTQILNTFYLAPHRLLLTGTPLQNKLPELWALLNFLLPSIFRSCTTFEQWFNAPFATTGEKVELNSEETLLIIRRLHKVLRPFLLRRLKREVESQLPEKIEYVIKCDMSALQRVMYNSMQSCGILLTDDKDGKGKSNPKALMNTIMQLRKICNHPFMFAELEEKISQYFNYANGMCNGADLYRASGKFELLDRILPKLKVTNHRVLLFCQMTSLMTIMEDYFAFKNFKYLRLDGQTKSEERGDLLAKFSEENSDYFIFLLSTRAGGLGLNLQTADTVVIFDSDWNPHQDLQAQDRAHRIGQQNEVRVLRLMTVNSVEEKILAAARYKLNVDEKVIQAGMFDNKSTGNERKQFLQQILTQENEDADEEEDEVPDDETINQMIARSEDEYNLFNRMDRERRHADARLANRKPRLMEESELPAWLLKDPKELEKHLLDQETLDLVGRGARHRKEVDYTDALTDKEWMRAIEDGNLDQIEERKRRRKRRIINVDDDDDMNDIIKEEMDLDMSITNNNMSLNTSNNPNSSGKSKRLGKRKIKENNRNNNEPINPKLLKQMKVLLEIVIKYKDNEDNRILSRPFMRLPTQKELPEYYEMIKHPVDFNKIKKKLGEYRYRALDELERDVMLLCKNAQEFNIENSPIYEDSIILQSVFTNARERLEKGEIPISSDTEDESDDDEPLKKRVKKETTVKKKHQHQPQQQQQQQRSGSGRRKNRVMSDEEDIDEAITNQSIGGDDDDDDFEDTRGSSSRYK</sequence>
<dbReference type="GO" id="GO:0016787">
    <property type="term" value="F:hydrolase activity"/>
    <property type="evidence" value="ECO:0007669"/>
    <property type="project" value="UniProtKB-KW"/>
</dbReference>
<evidence type="ECO:0000259" key="17">
    <source>
        <dbReference type="PROSITE" id="PS51204"/>
    </source>
</evidence>
<comment type="caution">
    <text evidence="19">The sequence shown here is derived from an EMBL/GenBank/DDBJ whole genome shotgun (WGS) entry which is preliminary data.</text>
</comment>
<dbReference type="GO" id="GO:0048513">
    <property type="term" value="P:animal organ development"/>
    <property type="evidence" value="ECO:0007669"/>
    <property type="project" value="UniProtKB-ARBA"/>
</dbReference>
<dbReference type="CDD" id="cd17996">
    <property type="entry name" value="DEXHc_SMARCA2_SMARCA4"/>
    <property type="match status" value="1"/>
</dbReference>
<feature type="compositionally biased region" description="Acidic residues" evidence="13">
    <location>
        <begin position="542"/>
        <end position="551"/>
    </location>
</feature>
<feature type="compositionally biased region" description="Basic and acidic residues" evidence="13">
    <location>
        <begin position="393"/>
        <end position="408"/>
    </location>
</feature>
<dbReference type="FunFam" id="1.20.5.170:FF:000008">
    <property type="entry name" value="probable global transcription activator SNF2L2 isoform X1"/>
    <property type="match status" value="1"/>
</dbReference>
<dbReference type="Pfam" id="PF08880">
    <property type="entry name" value="QLQ"/>
    <property type="match status" value="1"/>
</dbReference>
<evidence type="ECO:0000256" key="8">
    <source>
        <dbReference type="ARBA" id="ARBA00023117"/>
    </source>
</evidence>
<dbReference type="InterPro" id="IPR018359">
    <property type="entry name" value="Bromodomain_CS"/>
</dbReference>
<feature type="compositionally biased region" description="Basic residues" evidence="13">
    <location>
        <begin position="1295"/>
        <end position="1304"/>
    </location>
</feature>
<evidence type="ECO:0000256" key="6">
    <source>
        <dbReference type="ARBA" id="ARBA00022853"/>
    </source>
</evidence>
<dbReference type="PRINTS" id="PR00503">
    <property type="entry name" value="BROMODOMAIN"/>
</dbReference>
<evidence type="ECO:0000259" key="15">
    <source>
        <dbReference type="PROSITE" id="PS51192"/>
    </source>
</evidence>
<proteinExistence type="predicted"/>
<feature type="compositionally biased region" description="Low complexity" evidence="13">
    <location>
        <begin position="154"/>
        <end position="204"/>
    </location>
</feature>
<keyword evidence="6" id="KW-0156">Chromatin regulator</keyword>
<evidence type="ECO:0000256" key="11">
    <source>
        <dbReference type="ARBA" id="ARBA00023242"/>
    </source>
</evidence>
<dbReference type="Pfam" id="PF00271">
    <property type="entry name" value="Helicase_C"/>
    <property type="match status" value="1"/>
</dbReference>
<feature type="domain" description="Bromo" evidence="14">
    <location>
        <begin position="1338"/>
        <end position="1408"/>
    </location>
</feature>
<evidence type="ECO:0000256" key="3">
    <source>
        <dbReference type="ARBA" id="ARBA00022801"/>
    </source>
</evidence>
<dbReference type="Proteomes" id="UP000677228">
    <property type="component" value="Unassembled WGS sequence"/>
</dbReference>
<dbReference type="FunFam" id="3.40.50.300:FF:003020">
    <property type="entry name" value="SNF2-related domain-containing protein"/>
    <property type="match status" value="1"/>
</dbReference>
<dbReference type="InterPro" id="IPR014978">
    <property type="entry name" value="Gln-Leu-Gln_QLQ"/>
</dbReference>
<gene>
    <name evidence="19" type="ORF">OVA965_LOCUS20647</name>
    <name evidence="20" type="ORF">TMI583_LOCUS21084</name>
</gene>
<evidence type="ECO:0000256" key="12">
    <source>
        <dbReference type="PROSITE-ProRule" id="PRU00035"/>
    </source>
</evidence>
<evidence type="ECO:0000313" key="19">
    <source>
        <dbReference type="EMBL" id="CAF1130896.1"/>
    </source>
</evidence>
<dbReference type="SUPFAM" id="SSF52540">
    <property type="entry name" value="P-loop containing nucleoside triphosphate hydrolases"/>
    <property type="match status" value="2"/>
</dbReference>
<feature type="domain" description="Helicase ATP-binding" evidence="15">
    <location>
        <begin position="642"/>
        <end position="807"/>
    </location>
</feature>
<keyword evidence="8 12" id="KW-0103">Bromodomain</keyword>
<dbReference type="GO" id="GO:0048731">
    <property type="term" value="P:system development"/>
    <property type="evidence" value="ECO:0007669"/>
    <property type="project" value="UniProtKB-ARBA"/>
</dbReference>
<dbReference type="Proteomes" id="UP000682733">
    <property type="component" value="Unassembled WGS sequence"/>
</dbReference>
<dbReference type="InterPro" id="IPR037259">
    <property type="entry name" value="BRK_sf"/>
</dbReference>
<dbReference type="GO" id="GO:0006355">
    <property type="term" value="P:regulation of DNA-templated transcription"/>
    <property type="evidence" value="ECO:0007669"/>
    <property type="project" value="InterPro"/>
</dbReference>
<organism evidence="19 21">
    <name type="scientific">Didymodactylos carnosus</name>
    <dbReference type="NCBI Taxonomy" id="1234261"/>
    <lineage>
        <taxon>Eukaryota</taxon>
        <taxon>Metazoa</taxon>
        <taxon>Spiralia</taxon>
        <taxon>Gnathifera</taxon>
        <taxon>Rotifera</taxon>
        <taxon>Eurotatoria</taxon>
        <taxon>Bdelloidea</taxon>
        <taxon>Philodinida</taxon>
        <taxon>Philodinidae</taxon>
        <taxon>Didymodactylos</taxon>
    </lineage>
</organism>
<keyword evidence="10" id="KW-0804">Transcription</keyword>
<evidence type="ECO:0000259" key="18">
    <source>
        <dbReference type="PROSITE" id="PS51666"/>
    </source>
</evidence>
<dbReference type="InterPro" id="IPR014012">
    <property type="entry name" value="HSA_dom"/>
</dbReference>
<dbReference type="EMBL" id="CAJNOK010011046">
    <property type="protein sequence ID" value="CAF1130896.1"/>
    <property type="molecule type" value="Genomic_DNA"/>
</dbReference>
<evidence type="ECO:0000256" key="9">
    <source>
        <dbReference type="ARBA" id="ARBA00023159"/>
    </source>
</evidence>
<dbReference type="SMART" id="SM01314">
    <property type="entry name" value="SnAC"/>
    <property type="match status" value="1"/>
</dbReference>
<dbReference type="SMART" id="SM00951">
    <property type="entry name" value="QLQ"/>
    <property type="match status" value="1"/>
</dbReference>
<dbReference type="PROSITE" id="PS51204">
    <property type="entry name" value="HSA"/>
    <property type="match status" value="1"/>
</dbReference>
<dbReference type="SMART" id="SM00297">
    <property type="entry name" value="BROMO"/>
    <property type="match status" value="1"/>
</dbReference>
<dbReference type="Gene3D" id="3.40.5.120">
    <property type="match status" value="1"/>
</dbReference>
<feature type="compositionally biased region" description="Low complexity" evidence="13">
    <location>
        <begin position="1279"/>
        <end position="1294"/>
    </location>
</feature>
<dbReference type="SMART" id="SM00487">
    <property type="entry name" value="DEXDc"/>
    <property type="match status" value="1"/>
</dbReference>
<dbReference type="InterPro" id="IPR049730">
    <property type="entry name" value="SNF2/RAD54-like_C"/>
</dbReference>
<name>A0A8S2EFJ5_9BILA</name>
<feature type="domain" description="HSA" evidence="17">
    <location>
        <begin position="343"/>
        <end position="415"/>
    </location>
</feature>
<feature type="region of interest" description="Disordered" evidence="13">
    <location>
        <begin position="528"/>
        <end position="578"/>
    </location>
</feature>
<keyword evidence="5" id="KW-0067">ATP-binding</keyword>
<dbReference type="SUPFAM" id="SSF160481">
    <property type="entry name" value="BRK domain-like"/>
    <property type="match status" value="1"/>
</dbReference>
<feature type="domain" description="Helicase C-terminal" evidence="16">
    <location>
        <begin position="958"/>
        <end position="1119"/>
    </location>
</feature>
<dbReference type="InterPro" id="IPR029295">
    <property type="entry name" value="SnAC"/>
</dbReference>
<evidence type="ECO:0000313" key="21">
    <source>
        <dbReference type="Proteomes" id="UP000677228"/>
    </source>
</evidence>
<dbReference type="Gene3D" id="3.40.50.300">
    <property type="entry name" value="P-loop containing nucleotide triphosphate hydrolases"/>
    <property type="match status" value="1"/>
</dbReference>
<dbReference type="InterPro" id="IPR014001">
    <property type="entry name" value="Helicase_ATP-bd"/>
</dbReference>
<dbReference type="InterPro" id="IPR027417">
    <property type="entry name" value="P-loop_NTPase"/>
</dbReference>